<dbReference type="GO" id="GO:0004930">
    <property type="term" value="F:G protein-coupled receptor activity"/>
    <property type="evidence" value="ECO:0007669"/>
    <property type="project" value="UniProtKB-KW"/>
</dbReference>
<keyword evidence="2 8" id="KW-0812">Transmembrane</keyword>
<dbReference type="PANTHER" id="PTHR24243:SF230">
    <property type="entry name" value="G-PROTEIN COUPLED RECEPTORS FAMILY 1 PROFILE DOMAIN-CONTAINING PROTEIN"/>
    <property type="match status" value="1"/>
</dbReference>
<dbReference type="InterPro" id="IPR000276">
    <property type="entry name" value="GPCR_Rhodpsn"/>
</dbReference>
<evidence type="ECO:0000259" key="9">
    <source>
        <dbReference type="PROSITE" id="PS50262"/>
    </source>
</evidence>
<feature type="transmembrane region" description="Helical" evidence="8">
    <location>
        <begin position="12"/>
        <end position="32"/>
    </location>
</feature>
<evidence type="ECO:0000256" key="6">
    <source>
        <dbReference type="ARBA" id="ARBA00023170"/>
    </source>
</evidence>
<organism evidence="10 11">
    <name type="scientific">Adineta steineri</name>
    <dbReference type="NCBI Taxonomy" id="433720"/>
    <lineage>
        <taxon>Eukaryota</taxon>
        <taxon>Metazoa</taxon>
        <taxon>Spiralia</taxon>
        <taxon>Gnathifera</taxon>
        <taxon>Rotifera</taxon>
        <taxon>Eurotatoria</taxon>
        <taxon>Bdelloidea</taxon>
        <taxon>Adinetida</taxon>
        <taxon>Adinetidae</taxon>
        <taxon>Adineta</taxon>
    </lineage>
</organism>
<proteinExistence type="predicted"/>
<accession>A0A813MWB3</accession>
<feature type="transmembrane region" description="Helical" evidence="8">
    <location>
        <begin position="225"/>
        <end position="247"/>
    </location>
</feature>
<dbReference type="AlphaFoldDB" id="A0A813MWB3"/>
<keyword evidence="6" id="KW-0675">Receptor</keyword>
<evidence type="ECO:0000256" key="3">
    <source>
        <dbReference type="ARBA" id="ARBA00022989"/>
    </source>
</evidence>
<keyword evidence="3 8" id="KW-1133">Transmembrane helix</keyword>
<evidence type="ECO:0000256" key="7">
    <source>
        <dbReference type="ARBA" id="ARBA00023224"/>
    </source>
</evidence>
<feature type="transmembrane region" description="Helical" evidence="8">
    <location>
        <begin position="259"/>
        <end position="279"/>
    </location>
</feature>
<evidence type="ECO:0000256" key="8">
    <source>
        <dbReference type="SAM" id="Phobius"/>
    </source>
</evidence>
<reference evidence="10" key="1">
    <citation type="submission" date="2021-02" db="EMBL/GenBank/DDBJ databases">
        <authorList>
            <person name="Nowell W R."/>
        </authorList>
    </citation>
    <scope>NUCLEOTIDE SEQUENCE</scope>
</reference>
<evidence type="ECO:0000256" key="2">
    <source>
        <dbReference type="ARBA" id="ARBA00022692"/>
    </source>
</evidence>
<sequence length="319" mass="36944">MLAQIAVEATRVVLILFIILGTFGNVLNLFIFTRPTLLKSPCTLYLLAASIDNILVIYTTLLTRLLANGFSIDITITSNAVCKLRSYVGYVFFAVSPYFFVLACFDRYCSSSPSAAYRSWSNKKVAKRLIIGAITLACILYFHMAIFFEIQSGESGLSCNCRPGIYEIFWRIFYLIVMCILPPFFMGLFCILTLMNMRRQSRRIRHSLATGNYHRTQMDRQLLRMLFLQVLTQLLCILPTAIINLLNLFTDIDSDLFNFFSQIFILTLYVSYSTSFYVFTMSSRLYQNELFKIISLKKYIKNRQEIMVIKRIMLHPNIH</sequence>
<dbReference type="SUPFAM" id="SSF81321">
    <property type="entry name" value="Family A G protein-coupled receptor-like"/>
    <property type="match status" value="1"/>
</dbReference>
<comment type="caution">
    <text evidence="10">The sequence shown here is derived from an EMBL/GenBank/DDBJ whole genome shotgun (WGS) entry which is preliminary data.</text>
</comment>
<keyword evidence="4" id="KW-0297">G-protein coupled receptor</keyword>
<dbReference type="Gene3D" id="1.20.1070.10">
    <property type="entry name" value="Rhodopsin 7-helix transmembrane proteins"/>
    <property type="match status" value="1"/>
</dbReference>
<evidence type="ECO:0000256" key="1">
    <source>
        <dbReference type="ARBA" id="ARBA00004141"/>
    </source>
</evidence>
<feature type="transmembrane region" description="Helical" evidence="8">
    <location>
        <begin position="168"/>
        <end position="195"/>
    </location>
</feature>
<comment type="subcellular location">
    <subcellularLocation>
        <location evidence="1">Membrane</location>
        <topology evidence="1">Multi-pass membrane protein</topology>
    </subcellularLocation>
</comment>
<dbReference type="GO" id="GO:0005886">
    <property type="term" value="C:plasma membrane"/>
    <property type="evidence" value="ECO:0007669"/>
    <property type="project" value="TreeGrafter"/>
</dbReference>
<dbReference type="PROSITE" id="PS50262">
    <property type="entry name" value="G_PROTEIN_RECEP_F1_2"/>
    <property type="match status" value="1"/>
</dbReference>
<evidence type="ECO:0000313" key="10">
    <source>
        <dbReference type="EMBL" id="CAF0725601.1"/>
    </source>
</evidence>
<evidence type="ECO:0000313" key="11">
    <source>
        <dbReference type="Proteomes" id="UP000663860"/>
    </source>
</evidence>
<dbReference type="PANTHER" id="PTHR24243">
    <property type="entry name" value="G-PROTEIN COUPLED RECEPTOR"/>
    <property type="match status" value="1"/>
</dbReference>
<feature type="transmembrane region" description="Helical" evidence="8">
    <location>
        <begin position="129"/>
        <end position="148"/>
    </location>
</feature>
<keyword evidence="7" id="KW-0807">Transducer</keyword>
<dbReference type="InterPro" id="IPR017452">
    <property type="entry name" value="GPCR_Rhodpsn_7TM"/>
</dbReference>
<dbReference type="EMBL" id="CAJNOE010000011">
    <property type="protein sequence ID" value="CAF0725601.1"/>
    <property type="molecule type" value="Genomic_DNA"/>
</dbReference>
<feature type="domain" description="G-protein coupled receptors family 1 profile" evidence="9">
    <location>
        <begin position="24"/>
        <end position="279"/>
    </location>
</feature>
<gene>
    <name evidence="10" type="ORF">IZO911_LOCUS2394</name>
</gene>
<protein>
    <recommendedName>
        <fullName evidence="9">G-protein coupled receptors family 1 profile domain-containing protein</fullName>
    </recommendedName>
</protein>
<feature type="transmembrane region" description="Helical" evidence="8">
    <location>
        <begin position="44"/>
        <end position="67"/>
    </location>
</feature>
<evidence type="ECO:0000256" key="4">
    <source>
        <dbReference type="ARBA" id="ARBA00023040"/>
    </source>
</evidence>
<dbReference type="Pfam" id="PF00001">
    <property type="entry name" value="7tm_1"/>
    <property type="match status" value="1"/>
</dbReference>
<feature type="transmembrane region" description="Helical" evidence="8">
    <location>
        <begin position="87"/>
        <end position="108"/>
    </location>
</feature>
<name>A0A813MWB3_9BILA</name>
<keyword evidence="5 8" id="KW-0472">Membrane</keyword>
<dbReference type="Proteomes" id="UP000663860">
    <property type="component" value="Unassembled WGS sequence"/>
</dbReference>
<evidence type="ECO:0000256" key="5">
    <source>
        <dbReference type="ARBA" id="ARBA00023136"/>
    </source>
</evidence>